<keyword evidence="7 8" id="KW-0472">Membrane</keyword>
<evidence type="ECO:0000256" key="7">
    <source>
        <dbReference type="ARBA" id="ARBA00023136"/>
    </source>
</evidence>
<evidence type="ECO:0000256" key="4">
    <source>
        <dbReference type="ARBA" id="ARBA00022741"/>
    </source>
</evidence>
<evidence type="ECO:0000256" key="8">
    <source>
        <dbReference type="SAM" id="Phobius"/>
    </source>
</evidence>
<protein>
    <submittedName>
        <fullName evidence="11">Type I secretion system permease/ATPase</fullName>
    </submittedName>
</protein>
<keyword evidence="4" id="KW-0547">Nucleotide-binding</keyword>
<proteinExistence type="inferred from homology"/>
<feature type="transmembrane region" description="Helical" evidence="8">
    <location>
        <begin position="79"/>
        <end position="99"/>
    </location>
</feature>
<dbReference type="GO" id="GO:0030256">
    <property type="term" value="C:type I protein secretion system complex"/>
    <property type="evidence" value="ECO:0007669"/>
    <property type="project" value="InterPro"/>
</dbReference>
<dbReference type="PROSITE" id="PS50929">
    <property type="entry name" value="ABC_TM1F"/>
    <property type="match status" value="1"/>
</dbReference>
<dbReference type="GO" id="GO:0005886">
    <property type="term" value="C:plasma membrane"/>
    <property type="evidence" value="ECO:0007669"/>
    <property type="project" value="UniProtKB-SubCell"/>
</dbReference>
<dbReference type="PROSITE" id="PS00211">
    <property type="entry name" value="ABC_TRANSPORTER_1"/>
    <property type="match status" value="1"/>
</dbReference>
<dbReference type="GO" id="GO:0005524">
    <property type="term" value="F:ATP binding"/>
    <property type="evidence" value="ECO:0007669"/>
    <property type="project" value="UniProtKB-KW"/>
</dbReference>
<dbReference type="InterPro" id="IPR011527">
    <property type="entry name" value="ABC1_TM_dom"/>
</dbReference>
<feature type="transmembrane region" description="Helical" evidence="8">
    <location>
        <begin position="176"/>
        <end position="194"/>
    </location>
</feature>
<feature type="domain" description="ABC transmembrane type-1" evidence="10">
    <location>
        <begin position="45"/>
        <end position="320"/>
    </location>
</feature>
<keyword evidence="5" id="KW-0067">ATP-binding</keyword>
<organism evidence="11 12">
    <name type="scientific">Ensifer canadensis</name>
    <dbReference type="NCBI Taxonomy" id="555315"/>
    <lineage>
        <taxon>Bacteria</taxon>
        <taxon>Pseudomonadati</taxon>
        <taxon>Pseudomonadota</taxon>
        <taxon>Alphaproteobacteria</taxon>
        <taxon>Hyphomicrobiales</taxon>
        <taxon>Rhizobiaceae</taxon>
        <taxon>Sinorhizobium/Ensifer group</taxon>
        <taxon>Ensifer</taxon>
    </lineage>
</organism>
<dbReference type="InterPro" id="IPR017871">
    <property type="entry name" value="ABC_transporter-like_CS"/>
</dbReference>
<dbReference type="Proteomes" id="UP000744980">
    <property type="component" value="Unassembled WGS sequence"/>
</dbReference>
<gene>
    <name evidence="11" type="ORF">GFB56_30775</name>
</gene>
<dbReference type="NCBIfam" id="TIGR01842">
    <property type="entry name" value="type_I_sec_PrtD"/>
    <property type="match status" value="1"/>
</dbReference>
<dbReference type="InterPro" id="IPR003439">
    <property type="entry name" value="ABC_transporter-like_ATP-bd"/>
</dbReference>
<feature type="transmembrane region" description="Helical" evidence="8">
    <location>
        <begin position="267"/>
        <end position="285"/>
    </location>
</feature>
<dbReference type="Gene3D" id="3.40.50.300">
    <property type="entry name" value="P-loop containing nucleotide triphosphate hydrolases"/>
    <property type="match status" value="1"/>
</dbReference>
<dbReference type="SMART" id="SM00382">
    <property type="entry name" value="AAA"/>
    <property type="match status" value="1"/>
</dbReference>
<evidence type="ECO:0000313" key="11">
    <source>
        <dbReference type="EMBL" id="MBM3095115.1"/>
    </source>
</evidence>
<dbReference type="EMBL" id="WXFA01000038">
    <property type="protein sequence ID" value="MBM3095115.1"/>
    <property type="molecule type" value="Genomic_DNA"/>
</dbReference>
<dbReference type="PROSITE" id="PS50893">
    <property type="entry name" value="ABC_TRANSPORTER_2"/>
    <property type="match status" value="1"/>
</dbReference>
<comment type="subcellular location">
    <subcellularLocation>
        <location evidence="1">Cell membrane</location>
        <topology evidence="1">Multi-pass membrane protein</topology>
    </subcellularLocation>
</comment>
<keyword evidence="12" id="KW-1185">Reference proteome</keyword>
<dbReference type="InterPro" id="IPR039421">
    <property type="entry name" value="Type_1_exporter"/>
</dbReference>
<dbReference type="InterPro" id="IPR036640">
    <property type="entry name" value="ABC1_TM_sf"/>
</dbReference>
<feature type="transmembrane region" description="Helical" evidence="8">
    <location>
        <begin position="148"/>
        <end position="170"/>
    </location>
</feature>
<accession>A0AAW4FV07</accession>
<dbReference type="Gene3D" id="1.20.1560.10">
    <property type="entry name" value="ABC transporter type 1, transmembrane domain"/>
    <property type="match status" value="1"/>
</dbReference>
<evidence type="ECO:0000256" key="3">
    <source>
        <dbReference type="ARBA" id="ARBA00022692"/>
    </source>
</evidence>
<keyword evidence="3 8" id="KW-0812">Transmembrane</keyword>
<feature type="transmembrane region" description="Helical" evidence="8">
    <location>
        <begin position="37"/>
        <end position="59"/>
    </location>
</feature>
<dbReference type="Pfam" id="PF00005">
    <property type="entry name" value="ABC_tran"/>
    <property type="match status" value="1"/>
</dbReference>
<dbReference type="RefSeq" id="WP_057217265.1">
    <property type="nucleotide sequence ID" value="NZ_CP083374.1"/>
</dbReference>
<dbReference type="PANTHER" id="PTHR43394:SF1">
    <property type="entry name" value="ATP-BINDING CASSETTE SUB-FAMILY B MEMBER 10, MITOCHONDRIAL"/>
    <property type="match status" value="1"/>
</dbReference>
<dbReference type="SUPFAM" id="SSF52540">
    <property type="entry name" value="P-loop containing nucleoside triphosphate hydrolases"/>
    <property type="match status" value="1"/>
</dbReference>
<evidence type="ECO:0000259" key="9">
    <source>
        <dbReference type="PROSITE" id="PS50893"/>
    </source>
</evidence>
<dbReference type="InterPro" id="IPR010128">
    <property type="entry name" value="ATPase_T1SS_PrtD-like"/>
</dbReference>
<dbReference type="AlphaFoldDB" id="A0AAW4FV07"/>
<feature type="domain" description="ABC transporter" evidence="9">
    <location>
        <begin position="354"/>
        <end position="589"/>
    </location>
</feature>
<dbReference type="PANTHER" id="PTHR43394">
    <property type="entry name" value="ATP-DEPENDENT PERMEASE MDL1, MITOCHONDRIAL"/>
    <property type="match status" value="1"/>
</dbReference>
<evidence type="ECO:0000256" key="1">
    <source>
        <dbReference type="ARBA" id="ARBA00004651"/>
    </source>
</evidence>
<sequence>MRDTVRNETISNAQILGVLRQDEIINPRLLILQAKRVFLSVSLYAALLSVCISLLQLTIPLFMLQIHDRVLNSQSFDTLTMLTLLAISALVVYGVLDLIRALAFQAMGSAIVRRLNAPVLASAVQASVNQGLTRAAQSLRDLSELRSFLTSSAVVAPLDAAWSPIFLGALFLLHPLFGLIGVVSVVLLVCCGLVNDLMTRQLTKEANQANVEAVSKIAGSLRHAEAIEAMGMLPALARRWRGLQIHALGALEAGGTRSRAMASLTRSLRYSIQVITLAAGALLVLDQAITPGPMMASSILVGRLLIPFDTIIENWRQWVLAIAGWRRLEAAIGEDLAIRQTTPTPHSVGDVGDMIVDKLVYAVPGVEVPIIKGISFSLSPGEVLGVVGPSAAGKSTLARLLVGILKPTSGGVFLDGHNTYLWERGSFGESVGYLPQSVSLLEGTIRENIARMEDGDPYKVIEAARLAEVHEMIGRLPLGYDTPVGDGHLTLSGGQRQRIALARCLYNRPRLVVLDEPNANLDSLGERALVRAIQRMRDQGAIVIMIAHRPSIMQVADKLLVLENGRISQFGPRTDILTTVPGPGETRREVASA</sequence>
<reference evidence="11 12" key="1">
    <citation type="submission" date="2020-01" db="EMBL/GenBank/DDBJ databases">
        <title>Draft genome assembly of Ensifer adhaerens T173.</title>
        <authorList>
            <person name="Craig J.E."/>
            <person name="Stinchcombe J.R."/>
        </authorList>
    </citation>
    <scope>NUCLEOTIDE SEQUENCE [LARGE SCALE GENOMIC DNA]</scope>
    <source>
        <strain evidence="11 12">T173</strain>
    </source>
</reference>
<dbReference type="GO" id="GO:0015421">
    <property type="term" value="F:ABC-type oligopeptide transporter activity"/>
    <property type="evidence" value="ECO:0007669"/>
    <property type="project" value="TreeGrafter"/>
</dbReference>
<dbReference type="Pfam" id="PF00664">
    <property type="entry name" value="ABC_membrane"/>
    <property type="match status" value="1"/>
</dbReference>
<dbReference type="SUPFAM" id="SSF90123">
    <property type="entry name" value="ABC transporter transmembrane region"/>
    <property type="match status" value="1"/>
</dbReference>
<comment type="similarity">
    <text evidence="2">Belongs to the ABC transporter superfamily.</text>
</comment>
<name>A0AAW4FV07_9HYPH</name>
<evidence type="ECO:0000256" key="5">
    <source>
        <dbReference type="ARBA" id="ARBA00022840"/>
    </source>
</evidence>
<dbReference type="GO" id="GO:0030253">
    <property type="term" value="P:protein secretion by the type I secretion system"/>
    <property type="evidence" value="ECO:0007669"/>
    <property type="project" value="InterPro"/>
</dbReference>
<dbReference type="InterPro" id="IPR027417">
    <property type="entry name" value="P-loop_NTPase"/>
</dbReference>
<evidence type="ECO:0000256" key="2">
    <source>
        <dbReference type="ARBA" id="ARBA00005417"/>
    </source>
</evidence>
<comment type="caution">
    <text evidence="11">The sequence shown here is derived from an EMBL/GenBank/DDBJ whole genome shotgun (WGS) entry which is preliminary data.</text>
</comment>
<evidence type="ECO:0000256" key="6">
    <source>
        <dbReference type="ARBA" id="ARBA00022989"/>
    </source>
</evidence>
<evidence type="ECO:0000313" key="12">
    <source>
        <dbReference type="Proteomes" id="UP000744980"/>
    </source>
</evidence>
<dbReference type="InterPro" id="IPR003593">
    <property type="entry name" value="AAA+_ATPase"/>
</dbReference>
<evidence type="ECO:0000259" key="10">
    <source>
        <dbReference type="PROSITE" id="PS50929"/>
    </source>
</evidence>
<dbReference type="GO" id="GO:0016887">
    <property type="term" value="F:ATP hydrolysis activity"/>
    <property type="evidence" value="ECO:0007669"/>
    <property type="project" value="InterPro"/>
</dbReference>
<keyword evidence="6 8" id="KW-1133">Transmembrane helix</keyword>